<evidence type="ECO:0000256" key="1">
    <source>
        <dbReference type="SAM" id="MobiDB-lite"/>
    </source>
</evidence>
<protein>
    <recommendedName>
        <fullName evidence="2">PB1-like domain-containing protein</fullName>
    </recommendedName>
</protein>
<feature type="region of interest" description="Disordered" evidence="1">
    <location>
        <begin position="96"/>
        <end position="119"/>
    </location>
</feature>
<sequence length="180" mass="20633">MASDVWTLHLQCEGAAPGHEHVQREMDKDMICFFNLMEFVEEYGCTSIDYLYYKRRDSLVAIEMDTDVMEMLKDNETTKEVSLFVTMQRMAFMASKSKKASTKSAPNKTKRRKSGAKSKECLHVIQTKSKYANDIDQQHDDDIQEPSGIDVVAIYCNAKKVDCITTLCLFCERGLFLLDI</sequence>
<dbReference type="AlphaFoldDB" id="A0A8T0PJS1"/>
<dbReference type="InterPro" id="IPR058594">
    <property type="entry name" value="PB1-like_dom_pln"/>
</dbReference>
<feature type="domain" description="PB1-like" evidence="2">
    <location>
        <begin position="18"/>
        <end position="83"/>
    </location>
</feature>
<dbReference type="Proteomes" id="UP000823388">
    <property type="component" value="Chromosome 8N"/>
</dbReference>
<dbReference type="Pfam" id="PF26130">
    <property type="entry name" value="PB1-like"/>
    <property type="match status" value="1"/>
</dbReference>
<organism evidence="3 4">
    <name type="scientific">Panicum virgatum</name>
    <name type="common">Blackwell switchgrass</name>
    <dbReference type="NCBI Taxonomy" id="38727"/>
    <lineage>
        <taxon>Eukaryota</taxon>
        <taxon>Viridiplantae</taxon>
        <taxon>Streptophyta</taxon>
        <taxon>Embryophyta</taxon>
        <taxon>Tracheophyta</taxon>
        <taxon>Spermatophyta</taxon>
        <taxon>Magnoliopsida</taxon>
        <taxon>Liliopsida</taxon>
        <taxon>Poales</taxon>
        <taxon>Poaceae</taxon>
        <taxon>PACMAD clade</taxon>
        <taxon>Panicoideae</taxon>
        <taxon>Panicodae</taxon>
        <taxon>Paniceae</taxon>
        <taxon>Panicinae</taxon>
        <taxon>Panicum</taxon>
        <taxon>Panicum sect. Hiantes</taxon>
    </lineage>
</organism>
<reference evidence="3" key="1">
    <citation type="submission" date="2020-05" db="EMBL/GenBank/DDBJ databases">
        <title>WGS assembly of Panicum virgatum.</title>
        <authorList>
            <person name="Lovell J.T."/>
            <person name="Jenkins J."/>
            <person name="Shu S."/>
            <person name="Juenger T.E."/>
            <person name="Schmutz J."/>
        </authorList>
    </citation>
    <scope>NUCLEOTIDE SEQUENCE</scope>
    <source>
        <strain evidence="3">AP13</strain>
    </source>
</reference>
<evidence type="ECO:0000259" key="2">
    <source>
        <dbReference type="Pfam" id="PF26130"/>
    </source>
</evidence>
<name>A0A8T0PJS1_PANVG</name>
<dbReference type="EMBL" id="CM029052">
    <property type="protein sequence ID" value="KAG2559387.1"/>
    <property type="molecule type" value="Genomic_DNA"/>
</dbReference>
<evidence type="ECO:0000313" key="3">
    <source>
        <dbReference type="EMBL" id="KAG2559386.1"/>
    </source>
</evidence>
<accession>A0A8T0PJS1</accession>
<proteinExistence type="predicted"/>
<dbReference type="EMBL" id="CM029052">
    <property type="protein sequence ID" value="KAG2559386.1"/>
    <property type="molecule type" value="Genomic_DNA"/>
</dbReference>
<comment type="caution">
    <text evidence="3">The sequence shown here is derived from an EMBL/GenBank/DDBJ whole genome shotgun (WGS) entry which is preliminary data.</text>
</comment>
<keyword evidence="4" id="KW-1185">Reference proteome</keyword>
<dbReference type="EMBL" id="CM029052">
    <property type="protein sequence ID" value="KAG2559388.1"/>
    <property type="molecule type" value="Genomic_DNA"/>
</dbReference>
<evidence type="ECO:0000313" key="4">
    <source>
        <dbReference type="Proteomes" id="UP000823388"/>
    </source>
</evidence>
<gene>
    <name evidence="3" type="ORF">PVAP13_8NG303855</name>
</gene>